<evidence type="ECO:0000313" key="2">
    <source>
        <dbReference type="Proteomes" id="UP000235116"/>
    </source>
</evidence>
<accession>A0A2K9LJQ3</accession>
<evidence type="ECO:0008006" key="3">
    <source>
        <dbReference type="Google" id="ProtNLM"/>
    </source>
</evidence>
<protein>
    <recommendedName>
        <fullName evidence="3">Peroxiredoxin</fullName>
    </recommendedName>
</protein>
<reference evidence="2" key="1">
    <citation type="submission" date="2017-08" db="EMBL/GenBank/DDBJ databases">
        <title>Direct submision.</title>
        <authorList>
            <person name="Kim S.-J."/>
            <person name="Rhee S.-K."/>
        </authorList>
    </citation>
    <scope>NUCLEOTIDE SEQUENCE [LARGE SCALE GENOMIC DNA]</scope>
    <source>
        <strain evidence="2">GI5</strain>
    </source>
</reference>
<gene>
    <name evidence="1" type="ORF">Kalk_09130</name>
</gene>
<dbReference type="AlphaFoldDB" id="A0A2K9LJQ3"/>
<dbReference type="EMBL" id="CP022684">
    <property type="protein sequence ID" value="AUM12568.1"/>
    <property type="molecule type" value="Genomic_DNA"/>
</dbReference>
<dbReference type="InterPro" id="IPR036102">
    <property type="entry name" value="OsmC/Ohrsf"/>
</dbReference>
<dbReference type="KEGG" id="kak:Kalk_09130"/>
<dbReference type="Gene3D" id="3.30.300.20">
    <property type="match status" value="1"/>
</dbReference>
<dbReference type="InterPro" id="IPR015946">
    <property type="entry name" value="KH_dom-like_a/b"/>
</dbReference>
<dbReference type="Pfam" id="PF02566">
    <property type="entry name" value="OsmC"/>
    <property type="match status" value="1"/>
</dbReference>
<dbReference type="OrthoDB" id="5297623at2"/>
<dbReference type="InterPro" id="IPR003718">
    <property type="entry name" value="OsmC/Ohr_fam"/>
</dbReference>
<dbReference type="SUPFAM" id="SSF82784">
    <property type="entry name" value="OsmC-like"/>
    <property type="match status" value="1"/>
</dbReference>
<organism evidence="1 2">
    <name type="scientific">Ketobacter alkanivorans</name>
    <dbReference type="NCBI Taxonomy" id="1917421"/>
    <lineage>
        <taxon>Bacteria</taxon>
        <taxon>Pseudomonadati</taxon>
        <taxon>Pseudomonadota</taxon>
        <taxon>Gammaproteobacteria</taxon>
        <taxon>Pseudomonadales</taxon>
        <taxon>Ketobacteraceae</taxon>
        <taxon>Ketobacter</taxon>
    </lineage>
</organism>
<evidence type="ECO:0000313" key="1">
    <source>
        <dbReference type="EMBL" id="AUM12568.1"/>
    </source>
</evidence>
<sequence>MSDHNQFSIRLELMEDYLFKIDFGEFGDVLTDEPPPLGKGEGPNPARMVAAAVGNCLCASLLFALRKKKDQPGNIQATVTGQLERIDGRWRIGKLDVVMQVANPDSLSHLPSALEQFEDFCVVTQSIRQGIPVNVTVQDTAGNTLQ</sequence>
<keyword evidence="2" id="KW-1185">Reference proteome</keyword>
<dbReference type="Proteomes" id="UP000235116">
    <property type="component" value="Chromosome"/>
</dbReference>
<name>A0A2K9LJQ3_9GAMM</name>
<dbReference type="RefSeq" id="WP_101893936.1">
    <property type="nucleotide sequence ID" value="NZ_CP022684.1"/>
</dbReference>
<proteinExistence type="predicted"/>